<organism evidence="10 11">
    <name type="scientific">Haliangium ochraceum (strain DSM 14365 / JCM 11303 / SMP-2)</name>
    <dbReference type="NCBI Taxonomy" id="502025"/>
    <lineage>
        <taxon>Bacteria</taxon>
        <taxon>Pseudomonadati</taxon>
        <taxon>Myxococcota</taxon>
        <taxon>Polyangia</taxon>
        <taxon>Haliangiales</taxon>
        <taxon>Kofleriaceae</taxon>
        <taxon>Haliangium</taxon>
    </lineage>
</organism>
<comment type="similarity">
    <text evidence="1">Belongs to the glycosyltransferase group 1 family. Glycosyltransferase 4 subfamily.</text>
</comment>
<dbReference type="SUPFAM" id="SSF53756">
    <property type="entry name" value="UDP-Glycosyltransferase/glycogen phosphorylase"/>
    <property type="match status" value="1"/>
</dbReference>
<evidence type="ECO:0000256" key="4">
    <source>
        <dbReference type="ARBA" id="ARBA00022676"/>
    </source>
</evidence>
<dbReference type="Pfam" id="PF00534">
    <property type="entry name" value="Glycos_transf_1"/>
    <property type="match status" value="1"/>
</dbReference>
<keyword evidence="5 10" id="KW-0808">Transferase</keyword>
<evidence type="ECO:0000256" key="2">
    <source>
        <dbReference type="ARBA" id="ARBA00011738"/>
    </source>
</evidence>
<dbReference type="Proteomes" id="UP000001880">
    <property type="component" value="Chromosome"/>
</dbReference>
<gene>
    <name evidence="10" type="ordered locus">Hoch_4094</name>
</gene>
<dbReference type="STRING" id="502025.Hoch_4094"/>
<dbReference type="InterPro" id="IPR049438">
    <property type="entry name" value="TreT_GT1"/>
</dbReference>
<feature type="compositionally biased region" description="Low complexity" evidence="7">
    <location>
        <begin position="1"/>
        <end position="18"/>
    </location>
</feature>
<dbReference type="GO" id="GO:0016757">
    <property type="term" value="F:glycosyltransferase activity"/>
    <property type="evidence" value="ECO:0007669"/>
    <property type="project" value="UniProtKB-KW"/>
</dbReference>
<evidence type="ECO:0000256" key="6">
    <source>
        <dbReference type="ARBA" id="ARBA00023277"/>
    </source>
</evidence>
<dbReference type="InterPro" id="IPR001296">
    <property type="entry name" value="Glyco_trans_1"/>
</dbReference>
<dbReference type="PANTHER" id="PTHR47779">
    <property type="entry name" value="SYNTHASE (CCG-9), PUTATIVE (AFU_ORTHOLOGUE AFUA_3G12100)-RELATED"/>
    <property type="match status" value="1"/>
</dbReference>
<evidence type="ECO:0000259" key="9">
    <source>
        <dbReference type="Pfam" id="PF21269"/>
    </source>
</evidence>
<dbReference type="Gene3D" id="3.40.50.2000">
    <property type="entry name" value="Glycogen Phosphorylase B"/>
    <property type="match status" value="2"/>
</dbReference>
<dbReference type="Pfam" id="PF21269">
    <property type="entry name" value="TreT_GT1"/>
    <property type="match status" value="1"/>
</dbReference>
<evidence type="ECO:0000256" key="5">
    <source>
        <dbReference type="ARBA" id="ARBA00022679"/>
    </source>
</evidence>
<evidence type="ECO:0000256" key="3">
    <source>
        <dbReference type="ARBA" id="ARBA00022526"/>
    </source>
</evidence>
<keyword evidence="6" id="KW-0119">Carbohydrate metabolism</keyword>
<feature type="region of interest" description="Disordered" evidence="7">
    <location>
        <begin position="1"/>
        <end position="23"/>
    </location>
</feature>
<feature type="domain" description="Trehalose synthase N-terminal" evidence="9">
    <location>
        <begin position="68"/>
        <end position="219"/>
    </location>
</feature>
<keyword evidence="4" id="KW-0328">Glycosyltransferase</keyword>
<feature type="domain" description="Glycosyl transferase family 1" evidence="8">
    <location>
        <begin position="297"/>
        <end position="487"/>
    </location>
</feature>
<evidence type="ECO:0000256" key="1">
    <source>
        <dbReference type="ARBA" id="ARBA00009481"/>
    </source>
</evidence>
<dbReference type="KEGG" id="hoh:Hoch_4094"/>
<dbReference type="InterPro" id="IPR052078">
    <property type="entry name" value="Trehalose_Metab_GTase"/>
</dbReference>
<keyword evidence="11" id="KW-1185">Reference proteome</keyword>
<evidence type="ECO:0000256" key="7">
    <source>
        <dbReference type="SAM" id="MobiDB-lite"/>
    </source>
</evidence>
<dbReference type="EMBL" id="CP001804">
    <property type="protein sequence ID" value="ACY16592.1"/>
    <property type="molecule type" value="Genomic_DNA"/>
</dbReference>
<keyword evidence="3" id="KW-0313">Glucose metabolism</keyword>
<reference evidence="10 11" key="1">
    <citation type="journal article" date="2010" name="Stand. Genomic Sci.">
        <title>Complete genome sequence of Haliangium ochraceum type strain (SMP-2).</title>
        <authorList>
            <consortium name="US DOE Joint Genome Institute (JGI-PGF)"/>
            <person name="Ivanova N."/>
            <person name="Daum C."/>
            <person name="Lang E."/>
            <person name="Abt B."/>
            <person name="Kopitz M."/>
            <person name="Saunders E."/>
            <person name="Lapidus A."/>
            <person name="Lucas S."/>
            <person name="Glavina Del Rio T."/>
            <person name="Nolan M."/>
            <person name="Tice H."/>
            <person name="Copeland A."/>
            <person name="Cheng J.F."/>
            <person name="Chen F."/>
            <person name="Bruce D."/>
            <person name="Goodwin L."/>
            <person name="Pitluck S."/>
            <person name="Mavromatis K."/>
            <person name="Pati A."/>
            <person name="Mikhailova N."/>
            <person name="Chen A."/>
            <person name="Palaniappan K."/>
            <person name="Land M."/>
            <person name="Hauser L."/>
            <person name="Chang Y.J."/>
            <person name="Jeffries C.D."/>
            <person name="Detter J.C."/>
            <person name="Brettin T."/>
            <person name="Rohde M."/>
            <person name="Goker M."/>
            <person name="Bristow J."/>
            <person name="Markowitz V."/>
            <person name="Eisen J.A."/>
            <person name="Hugenholtz P."/>
            <person name="Kyrpides N.C."/>
            <person name="Klenk H.P."/>
        </authorList>
    </citation>
    <scope>NUCLEOTIDE SEQUENCE [LARGE SCALE GENOMIC DNA]</scope>
    <source>
        <strain evidence="11">DSM 14365 / CIP 107738 / JCM 11303 / AJ 13395 / SMP-2</strain>
    </source>
</reference>
<accession>D0LJL8</accession>
<name>D0LJL8_HALO1</name>
<evidence type="ECO:0000313" key="11">
    <source>
        <dbReference type="Proteomes" id="UP000001880"/>
    </source>
</evidence>
<protein>
    <submittedName>
        <fullName evidence="10">Glycosyl transferase group 1</fullName>
    </submittedName>
</protein>
<evidence type="ECO:0000259" key="8">
    <source>
        <dbReference type="Pfam" id="PF00534"/>
    </source>
</evidence>
<dbReference type="HOGENOM" id="CLU_045353_0_0_7"/>
<sequence length="509" mass="56485">MSDVPRPALRARPTTPNPSGDMIRSIDIRDQLSLEDYAASSHLSQFVDELREAARTLTPALAGRKVWMVNSTAEGGGVAEMMPKMVAMLRELGVDTEWVVMGSDEPRFFELTKRLHNLIHGAGDPAISDDDRAVYDSVSRAAADMLRQRVGREGIVVIHDPQPMGMGKLLAEEVGVPSIWRSHIGLDQDTPETRAAWSFLEPYAEHYQRAVFSVPDYVPPFFRDRAEIVPPAIDPLSDKNKPLALRHIAGILLGAGLDSSPHPVLMPPFEAPALRLQHDGLFAPANQPEGLGLLFRPIVLQVSRWDRLKGFAPLLRGFARLKEQRAARVKGCSEMHGRRLDLVRLVLAGPDPASIQDDPEGQEVFAEVCSLWRELSPELQQDIAVLVLPMGSRQANALMVNVLQQCSTIVVQNSLREGFGLTATEAMWKGCPVLATHAVGLREQIRDGIEGRLLQSAEDPDEIAARLDEMLEDAHGREIWGRNARRRVADNYLVFSQVRRWIEILHGCV</sequence>
<dbReference type="PANTHER" id="PTHR47779:SF1">
    <property type="entry name" value="SYNTHASE (CCG-9), PUTATIVE (AFU_ORTHOLOGUE AFUA_3G12100)-RELATED"/>
    <property type="match status" value="1"/>
</dbReference>
<dbReference type="CAZy" id="GT4">
    <property type="family name" value="Glycosyltransferase Family 4"/>
</dbReference>
<dbReference type="GO" id="GO:0006006">
    <property type="term" value="P:glucose metabolic process"/>
    <property type="evidence" value="ECO:0007669"/>
    <property type="project" value="UniProtKB-KW"/>
</dbReference>
<dbReference type="AlphaFoldDB" id="D0LJL8"/>
<comment type="subunit">
    <text evidence="2">Homodimer.</text>
</comment>
<proteinExistence type="inferred from homology"/>
<dbReference type="eggNOG" id="COG0438">
    <property type="taxonomic scope" value="Bacteria"/>
</dbReference>
<evidence type="ECO:0000313" key="10">
    <source>
        <dbReference type="EMBL" id="ACY16592.1"/>
    </source>
</evidence>